<evidence type="ECO:0000313" key="9">
    <source>
        <dbReference type="EMBL" id="WND01660.1"/>
    </source>
</evidence>
<evidence type="ECO:0000256" key="5">
    <source>
        <dbReference type="ARBA" id="ARBA00023136"/>
    </source>
</evidence>
<name>A0AA52EF39_9PROT</name>
<dbReference type="GO" id="GO:0005886">
    <property type="term" value="C:plasma membrane"/>
    <property type="evidence" value="ECO:0007669"/>
    <property type="project" value="UniProtKB-SubCell"/>
</dbReference>
<feature type="transmembrane region" description="Helical" evidence="6">
    <location>
        <begin position="395"/>
        <end position="423"/>
    </location>
</feature>
<evidence type="ECO:0000259" key="8">
    <source>
        <dbReference type="Pfam" id="PF12704"/>
    </source>
</evidence>
<dbReference type="EMBL" id="CP123872">
    <property type="protein sequence ID" value="WND01660.1"/>
    <property type="molecule type" value="Genomic_DNA"/>
</dbReference>
<dbReference type="InterPro" id="IPR050250">
    <property type="entry name" value="Macrolide_Exporter_MacB"/>
</dbReference>
<dbReference type="GO" id="GO:0022857">
    <property type="term" value="F:transmembrane transporter activity"/>
    <property type="evidence" value="ECO:0007669"/>
    <property type="project" value="TreeGrafter"/>
</dbReference>
<organism evidence="9 10">
    <name type="scientific">Temperatibacter marinus</name>
    <dbReference type="NCBI Taxonomy" id="1456591"/>
    <lineage>
        <taxon>Bacteria</taxon>
        <taxon>Pseudomonadati</taxon>
        <taxon>Pseudomonadota</taxon>
        <taxon>Alphaproteobacteria</taxon>
        <taxon>Kordiimonadales</taxon>
        <taxon>Temperatibacteraceae</taxon>
        <taxon>Temperatibacter</taxon>
    </lineage>
</organism>
<dbReference type="InterPro" id="IPR025857">
    <property type="entry name" value="MacB_PCD"/>
</dbReference>
<evidence type="ECO:0000256" key="3">
    <source>
        <dbReference type="ARBA" id="ARBA00022692"/>
    </source>
</evidence>
<sequence>MWINYCLSAWRNLIKNGMFSAINIFGLALGLMSCILIMLFVQDELGYEKNLPESEKIVRLHTSYTPAGRVPFHTIRSAGRMMEAIKSYANAQVAEGTRLLSVGFTAQVDGEAFNETVTYADGSFFSLFDFPFIAGSKAEAFNNKNDMVLTKEMAIKYFGRTDVVGETLTFNSPMTPPLPYKITGVLDALPTNTHLNFTFLIHLDPALFDPFPNMLNTWSSVNTYTYFKLKEGAEIEELQSRISQFINTESVFKDQVAQMSAEAKATDFVQHKLMPIQDIYLNARTQAGSIGDMKALGDKTLVYTFMTVAILVLLIACINFMNLATARATGRAREVALRKVMGASRTQVALQFLGEAVLVSFIALLFAIAAVELILPSYNEILSRDLALDFTATPLALPMLLGTSLVVGLVAGSYPALYLSGFLPARILKANKSAETKGSSRFRFALVLFQFAISIGLVVSTAVVYGQTFYVLSKNPGYEVGQKLVVSGRNLPDEQKEMMRTALSKVDGVTSVSWASEVPTQDNENNTGFTLIDSDGRTVEGQQSVVINYHTMGVGFFESYDVTPLAGRLFSDDYGTDRIVALPEGATEMGRSTILLNESAVKALGLPSIEAAIGRRVRANVFRAGNYELEIVGVIPDLYYRSMKYGVRPSVYMQNPAAFRSMTVSYARQDVTNLVEELSSIWRERAPLQPLVIQHLDEMMASQYAAETAQGKIFAAFALLAIVIACLGLYGLASYTAERRTKEIGIRKVLGAGLIDIISLLVWQFSKPVMLGGLIAAPIAFHFMNEWLMAFEYRLGQEFVVLMVAIASVVALLVSWVTVASRAYKVASQNPINALRYE</sequence>
<reference evidence="9" key="1">
    <citation type="submission" date="2023-04" db="EMBL/GenBank/DDBJ databases">
        <title>Complete genome sequence of Temperatibacter marinus.</title>
        <authorList>
            <person name="Rong J.-C."/>
            <person name="Yi M.-L."/>
            <person name="Zhao Q."/>
        </authorList>
    </citation>
    <scope>NUCLEOTIDE SEQUENCE</scope>
    <source>
        <strain evidence="9">NBRC 110045</strain>
    </source>
</reference>
<comment type="subcellular location">
    <subcellularLocation>
        <location evidence="1">Cell membrane</location>
        <topology evidence="1">Multi-pass membrane protein</topology>
    </subcellularLocation>
</comment>
<feature type="domain" description="MacB-like periplasmic core" evidence="8">
    <location>
        <begin position="20"/>
        <end position="244"/>
    </location>
</feature>
<feature type="domain" description="ABC3 transporter permease C-terminal" evidence="7">
    <location>
        <begin position="307"/>
        <end position="420"/>
    </location>
</feature>
<keyword evidence="10" id="KW-1185">Reference proteome</keyword>
<keyword evidence="4 6" id="KW-1133">Transmembrane helix</keyword>
<keyword evidence="3 6" id="KW-0812">Transmembrane</keyword>
<feature type="transmembrane region" description="Helical" evidence="6">
    <location>
        <begin position="444"/>
        <end position="465"/>
    </location>
</feature>
<dbReference type="PANTHER" id="PTHR30572:SF18">
    <property type="entry name" value="ABC-TYPE MACROLIDE FAMILY EXPORT SYSTEM PERMEASE COMPONENT 2"/>
    <property type="match status" value="1"/>
</dbReference>
<gene>
    <name evidence="9" type="ORF">QGN29_08820</name>
</gene>
<dbReference type="AlphaFoldDB" id="A0AA52EF39"/>
<evidence type="ECO:0000256" key="4">
    <source>
        <dbReference type="ARBA" id="ARBA00022989"/>
    </source>
</evidence>
<feature type="transmembrane region" description="Helical" evidence="6">
    <location>
        <begin position="713"/>
        <end position="733"/>
    </location>
</feature>
<accession>A0AA52EF39</accession>
<evidence type="ECO:0000313" key="10">
    <source>
        <dbReference type="Proteomes" id="UP001268683"/>
    </source>
</evidence>
<evidence type="ECO:0000256" key="1">
    <source>
        <dbReference type="ARBA" id="ARBA00004651"/>
    </source>
</evidence>
<dbReference type="RefSeq" id="WP_310797489.1">
    <property type="nucleotide sequence ID" value="NZ_CP123872.1"/>
</dbReference>
<dbReference type="Pfam" id="PF12704">
    <property type="entry name" value="MacB_PCD"/>
    <property type="match status" value="2"/>
</dbReference>
<protein>
    <submittedName>
        <fullName evidence="9">ABC transporter permease</fullName>
    </submittedName>
</protein>
<proteinExistence type="predicted"/>
<evidence type="ECO:0000256" key="2">
    <source>
        <dbReference type="ARBA" id="ARBA00022475"/>
    </source>
</evidence>
<dbReference type="Proteomes" id="UP001268683">
    <property type="component" value="Chromosome"/>
</dbReference>
<evidence type="ECO:0000256" key="6">
    <source>
        <dbReference type="SAM" id="Phobius"/>
    </source>
</evidence>
<dbReference type="PANTHER" id="PTHR30572">
    <property type="entry name" value="MEMBRANE COMPONENT OF TRANSPORTER-RELATED"/>
    <property type="match status" value="1"/>
</dbReference>
<evidence type="ECO:0000259" key="7">
    <source>
        <dbReference type="Pfam" id="PF02687"/>
    </source>
</evidence>
<keyword evidence="2" id="KW-1003">Cell membrane</keyword>
<keyword evidence="5 6" id="KW-0472">Membrane</keyword>
<feature type="domain" description="ABC3 transporter permease C-terminal" evidence="7">
    <location>
        <begin position="716"/>
        <end position="831"/>
    </location>
</feature>
<feature type="transmembrane region" description="Helical" evidence="6">
    <location>
        <begin position="800"/>
        <end position="819"/>
    </location>
</feature>
<feature type="transmembrane region" description="Helical" evidence="6">
    <location>
        <begin position="301"/>
        <end position="323"/>
    </location>
</feature>
<feature type="transmembrane region" description="Helical" evidence="6">
    <location>
        <begin position="21"/>
        <end position="41"/>
    </location>
</feature>
<dbReference type="InterPro" id="IPR003838">
    <property type="entry name" value="ABC3_permease_C"/>
</dbReference>
<feature type="transmembrane region" description="Helical" evidence="6">
    <location>
        <begin position="348"/>
        <end position="375"/>
    </location>
</feature>
<dbReference type="KEGG" id="tmk:QGN29_08820"/>
<feature type="domain" description="MacB-like periplasmic core" evidence="8">
    <location>
        <begin position="457"/>
        <end position="663"/>
    </location>
</feature>
<dbReference type="Pfam" id="PF02687">
    <property type="entry name" value="FtsX"/>
    <property type="match status" value="2"/>
</dbReference>